<dbReference type="EMBL" id="KT893293">
    <property type="protein sequence ID" value="ALT57190.1"/>
    <property type="molecule type" value="Genomic_RNA"/>
</dbReference>
<reference evidence="2" key="1">
    <citation type="journal article" date="2016" name="PLoS ONE">
        <title>New Insights into Asian Prunus Viruses in the Light of NGS-Based Full Genome Sequencing.</title>
        <authorList>
            <person name="Marais A."/>
            <person name="Faure C."/>
            <person name="Candresse T."/>
        </authorList>
    </citation>
    <scope>NUCLEOTIDE SEQUENCE</scope>
    <source>
        <strain evidence="2">Bungo Q-1256-01</strain>
    </source>
</reference>
<dbReference type="GO" id="GO:0005524">
    <property type="term" value="F:ATP binding"/>
    <property type="evidence" value="ECO:0007669"/>
    <property type="project" value="InterPro"/>
</dbReference>
<evidence type="ECO:0000313" key="2">
    <source>
        <dbReference type="EMBL" id="ALT57190.1"/>
    </source>
</evidence>
<dbReference type="Pfam" id="PF01443">
    <property type="entry name" value="Viral_helicase1"/>
    <property type="match status" value="1"/>
</dbReference>
<name>A0A0U2UTK8_9VIRU</name>
<evidence type="ECO:0000259" key="1">
    <source>
        <dbReference type="Pfam" id="PF01443"/>
    </source>
</evidence>
<feature type="domain" description="(+)RNA virus helicase C-terminal" evidence="1">
    <location>
        <begin position="24"/>
        <end position="222"/>
    </location>
</feature>
<protein>
    <submittedName>
        <fullName evidence="2">Triple gene block protein 1</fullName>
    </submittedName>
</protein>
<proteinExistence type="predicted"/>
<accession>A0A0U2UTK8</accession>
<dbReference type="InterPro" id="IPR027351">
    <property type="entry name" value="(+)RNA_virus_helicase_core_dom"/>
</dbReference>
<organism evidence="2">
    <name type="scientific">Asian prunus virus 1</name>
    <dbReference type="NCBI Taxonomy" id="351427"/>
    <lineage>
        <taxon>Viruses</taxon>
        <taxon>Riboviria</taxon>
        <taxon>Orthornavirae</taxon>
        <taxon>Kitrinoviricota</taxon>
        <taxon>Alsuviricetes</taxon>
        <taxon>Tymovirales</taxon>
        <taxon>Betaflexiviridae</taxon>
        <taxon>Quinvirinae</taxon>
        <taxon>Foveavirus</taxon>
        <taxon>Foveavirus unasiaticum</taxon>
    </lineage>
</organism>
<sequence length="239" mass="27194">MEFVYDKLIEAGYIRTILQIDFPLIVHCVAGAGKSTLIREIIESDSKFEAFTYGVPDPVNLSGIRIRGAEELANARPDSLKIIDEYIGQHRPEGTVVCFADPNQFPYSSPNAHFTCYQSKRFGDQTCAFLGKLDCAAFSYKSDQIIFETVFEGSIEGQIVCYEKEVFDLLDRHRADYKKDCQIRGSTFDVVTFITASETFRPEDRYKVYLCLTRHRSVLRILSPEGKFLKDNAQFDTTA</sequence>